<gene>
    <name evidence="1" type="ORF">B7R21_02680</name>
</gene>
<proteinExistence type="predicted"/>
<comment type="caution">
    <text evidence="1">The sequence shown here is derived from an EMBL/GenBank/DDBJ whole genome shotgun (WGS) entry which is preliminary data.</text>
</comment>
<organism evidence="1 2">
    <name type="scientific">Subtercola boreus</name>
    <dbReference type="NCBI Taxonomy" id="120213"/>
    <lineage>
        <taxon>Bacteria</taxon>
        <taxon>Bacillati</taxon>
        <taxon>Actinomycetota</taxon>
        <taxon>Actinomycetes</taxon>
        <taxon>Micrococcales</taxon>
        <taxon>Microbacteriaceae</taxon>
        <taxon>Subtercola</taxon>
    </lineage>
</organism>
<evidence type="ECO:0008006" key="3">
    <source>
        <dbReference type="Google" id="ProtNLM"/>
    </source>
</evidence>
<dbReference type="AlphaFoldDB" id="A0A3E0W2T5"/>
<sequence length="218" mass="23325">MRVEGASRAGWGRYDTPGATLYVAADPTSAYAEVLSSFKRAIGGRDPLEADAVALGLTREQFLEEVATEWQEQSFMGVGAIPSIWRHERGLFPVSAEGDGWWADVEHPDSLSALEVLASDVLIENGITSLTTAVLRGENRLVTTGIAATIRGLTLDGGDRARGIAYGSKHGGGTCQAIWLPSEADDWSAGLLALGPDPLLVSDENLVRAADRFRIRVF</sequence>
<protein>
    <recommendedName>
        <fullName evidence="3">RES domain-containing protein</fullName>
    </recommendedName>
</protein>
<dbReference type="EMBL" id="NBXA01000003">
    <property type="protein sequence ID" value="RFA16300.1"/>
    <property type="molecule type" value="Genomic_DNA"/>
</dbReference>
<evidence type="ECO:0000313" key="1">
    <source>
        <dbReference type="EMBL" id="RFA16300.1"/>
    </source>
</evidence>
<name>A0A3E0W2T5_9MICO</name>
<reference evidence="1 2" key="1">
    <citation type="submission" date="2017-04" db="EMBL/GenBank/DDBJ databases">
        <title>Comparative genome analysis of Subtercola boreus.</title>
        <authorList>
            <person name="Cho Y.-J."/>
            <person name="Cho A."/>
            <person name="Kim O.-S."/>
            <person name="Lee J.-I."/>
        </authorList>
    </citation>
    <scope>NUCLEOTIDE SEQUENCE [LARGE SCALE GENOMIC DNA]</scope>
    <source>
        <strain evidence="1 2">P27444</strain>
    </source>
</reference>
<dbReference type="Proteomes" id="UP000256709">
    <property type="component" value="Unassembled WGS sequence"/>
</dbReference>
<accession>A0A3E0W2T5</accession>
<evidence type="ECO:0000313" key="2">
    <source>
        <dbReference type="Proteomes" id="UP000256709"/>
    </source>
</evidence>